<protein>
    <submittedName>
        <fullName evidence="3">Uncharacterized protein isoform X2</fullName>
    </submittedName>
</protein>
<dbReference type="Proteomes" id="UP000694866">
    <property type="component" value="Unplaced"/>
</dbReference>
<evidence type="ECO:0000313" key="3">
    <source>
        <dbReference type="RefSeq" id="XP_011305654.1"/>
    </source>
</evidence>
<feature type="compositionally biased region" description="Polar residues" evidence="1">
    <location>
        <begin position="706"/>
        <end position="717"/>
    </location>
</feature>
<feature type="region of interest" description="Disordered" evidence="1">
    <location>
        <begin position="546"/>
        <end position="576"/>
    </location>
</feature>
<reference evidence="3" key="1">
    <citation type="submission" date="2025-08" db="UniProtKB">
        <authorList>
            <consortium name="RefSeq"/>
        </authorList>
    </citation>
    <scope>IDENTIFICATION</scope>
    <source>
        <strain evidence="3">USDA-PBARC FA_bdor</strain>
        <tissue evidence="3">Whole organism</tissue>
    </source>
</reference>
<feature type="region of interest" description="Disordered" evidence="1">
    <location>
        <begin position="1"/>
        <end position="205"/>
    </location>
</feature>
<feature type="compositionally biased region" description="Low complexity" evidence="1">
    <location>
        <begin position="353"/>
        <end position="365"/>
    </location>
</feature>
<dbReference type="OrthoDB" id="10046062at2759"/>
<sequence length="995" mass="108436">MDYRYGLRFKEEDAEENEKDEIYYHSSGSDSRGSSKRGAPQTRGTSISFGFRRRSRGDGLGSGGPEASPQRSKSVGPEQVRRRIIDEEDRQLRVQSASSGRSTPRLAPPKKEQTSGPSVRTNRFGFRSPQAKFTDKVSDVCSGHSGTPFGHPQGVYPQEKARTPFNPDKIHGNPRARSASSQGNNPPYHHSVVQEGRGRMSSIPEPVSKYTLHTSHLPQPQYAVRVIESNPKIAKTAVNQSRKVSTVSKGSAGSHSGSGTEDSGLGSQPGYLVDNPGEFEAPGRRGGVARPRNLRMVVSGKSFDVREVEDGSTVTEISVIPLAKGFTGTLGSGIVRERTVQYQRVINKDNRYTESTTSMSTTSSEGYDEGLGEEKVYKDRSRSEKVPSIKSDFSPLSSDDPEYGHGEAMADEYSLSSIDEYRTTQVLRDPLTTSQDAMKSISNAARSGTLPKSTLRSVLLTIEDTAFAAAAATSTTLIDETSPVDSLVESLTASITQSDKTSKRERIVEKGLEDDSPGTPTNASNSLSLSEGREYFDDEIADQPGLVFDDRGQGKAPNPVEPSKTRITHGKSVESSPINCRRISRTGSVNTLSPCESITSDDLMLDYECSEVSSYDEVNKRLESNPALHELDDATIISELEAQGEQVMREWSSLLGTVEQNSNSNLANNNVSINPNNNNNPATTESGVSAARTSRILRSRPGADSPRSQDSMRTRQIASPFRPVFTGNGQSPSLSLDSGDEESPRLERCNYHQDIVSIKTGLLKLMRVVQESGEKDLTRAETLNPFTNPMVNGLFPNLNEDSTTDTTGLGNGALNVADEMADLRRQVIFLQGQLEDKDRIIQQLQVQVAKQQELMNNSDSPSCSSSMNGNSTLSRDICNAATQTDKIRPISAGPSLLQSLPQESGMGPLVSPVGWSDSWRHQSASPRSPSLVEVNSSRCSRKITERSSKLLKPKQELMSRLNGDVKVENPKSCIPSLKKFPTTFIPRANGRLHNT</sequence>
<dbReference type="AlphaFoldDB" id="A0A9R1U2A5"/>
<feature type="region of interest" description="Disordered" evidence="1">
    <location>
        <begin position="493"/>
        <end position="530"/>
    </location>
</feature>
<keyword evidence="2" id="KW-1185">Reference proteome</keyword>
<feature type="compositionally biased region" description="Low complexity" evidence="1">
    <location>
        <begin position="26"/>
        <end position="50"/>
    </location>
</feature>
<feature type="compositionally biased region" description="Polar residues" evidence="1">
    <location>
        <begin position="727"/>
        <end position="736"/>
    </location>
</feature>
<dbReference type="GeneID" id="105268082"/>
<proteinExistence type="predicted"/>
<feature type="compositionally biased region" description="Basic and acidic residues" evidence="1">
    <location>
        <begin position="1"/>
        <end position="11"/>
    </location>
</feature>
<accession>A0A9R1U2A5</accession>
<feature type="compositionally biased region" description="Polar residues" evidence="1">
    <location>
        <begin position="93"/>
        <end position="102"/>
    </location>
</feature>
<feature type="compositionally biased region" description="Low complexity" evidence="1">
    <location>
        <begin position="248"/>
        <end position="259"/>
    </location>
</feature>
<organism evidence="2 3">
    <name type="scientific">Fopius arisanus</name>
    <dbReference type="NCBI Taxonomy" id="64838"/>
    <lineage>
        <taxon>Eukaryota</taxon>
        <taxon>Metazoa</taxon>
        <taxon>Ecdysozoa</taxon>
        <taxon>Arthropoda</taxon>
        <taxon>Hexapoda</taxon>
        <taxon>Insecta</taxon>
        <taxon>Pterygota</taxon>
        <taxon>Neoptera</taxon>
        <taxon>Endopterygota</taxon>
        <taxon>Hymenoptera</taxon>
        <taxon>Apocrita</taxon>
        <taxon>Ichneumonoidea</taxon>
        <taxon>Braconidae</taxon>
        <taxon>Opiinae</taxon>
        <taxon>Fopius</taxon>
    </lineage>
</organism>
<evidence type="ECO:0000256" key="1">
    <source>
        <dbReference type="SAM" id="MobiDB-lite"/>
    </source>
</evidence>
<evidence type="ECO:0000313" key="2">
    <source>
        <dbReference type="Proteomes" id="UP000694866"/>
    </source>
</evidence>
<feature type="compositionally biased region" description="Basic and acidic residues" evidence="1">
    <location>
        <begin position="500"/>
        <end position="513"/>
    </location>
</feature>
<feature type="region of interest" description="Disordered" evidence="1">
    <location>
        <begin position="235"/>
        <end position="290"/>
    </location>
</feature>
<feature type="compositionally biased region" description="Polar residues" evidence="1">
    <location>
        <begin position="518"/>
        <end position="529"/>
    </location>
</feature>
<name>A0A9R1U2A5_9HYME</name>
<feature type="compositionally biased region" description="Polar residues" evidence="1">
    <location>
        <begin position="237"/>
        <end position="247"/>
    </location>
</feature>
<dbReference type="RefSeq" id="XP_011305654.1">
    <property type="nucleotide sequence ID" value="XM_011307352.1"/>
</dbReference>
<gene>
    <name evidence="3" type="primary">LOC105268082</name>
</gene>
<feature type="compositionally biased region" description="Basic and acidic residues" evidence="1">
    <location>
        <begin position="372"/>
        <end position="387"/>
    </location>
</feature>
<feature type="region of interest" description="Disordered" evidence="1">
    <location>
        <begin position="353"/>
        <end position="406"/>
    </location>
</feature>
<feature type="compositionally biased region" description="Low complexity" evidence="1">
    <location>
        <begin position="662"/>
        <end position="680"/>
    </location>
</feature>
<feature type="region of interest" description="Disordered" evidence="1">
    <location>
        <begin position="662"/>
        <end position="745"/>
    </location>
</feature>